<name>A0A8H7CJ07_9AGAR</name>
<evidence type="ECO:0000313" key="3">
    <source>
        <dbReference type="Proteomes" id="UP000623467"/>
    </source>
</evidence>
<protein>
    <submittedName>
        <fullName evidence="2">Uncharacterized protein</fullName>
    </submittedName>
</protein>
<organism evidence="2 3">
    <name type="scientific">Mycena sanguinolenta</name>
    <dbReference type="NCBI Taxonomy" id="230812"/>
    <lineage>
        <taxon>Eukaryota</taxon>
        <taxon>Fungi</taxon>
        <taxon>Dikarya</taxon>
        <taxon>Basidiomycota</taxon>
        <taxon>Agaricomycotina</taxon>
        <taxon>Agaricomycetes</taxon>
        <taxon>Agaricomycetidae</taxon>
        <taxon>Agaricales</taxon>
        <taxon>Marasmiineae</taxon>
        <taxon>Mycenaceae</taxon>
        <taxon>Mycena</taxon>
    </lineage>
</organism>
<feature type="compositionally biased region" description="Polar residues" evidence="1">
    <location>
        <begin position="69"/>
        <end position="79"/>
    </location>
</feature>
<evidence type="ECO:0000256" key="1">
    <source>
        <dbReference type="SAM" id="MobiDB-lite"/>
    </source>
</evidence>
<dbReference type="Proteomes" id="UP000623467">
    <property type="component" value="Unassembled WGS sequence"/>
</dbReference>
<dbReference type="EMBL" id="JACAZH010000035">
    <property type="protein sequence ID" value="KAF7337183.1"/>
    <property type="molecule type" value="Genomic_DNA"/>
</dbReference>
<proteinExistence type="predicted"/>
<accession>A0A8H7CJ07</accession>
<comment type="caution">
    <text evidence="2">The sequence shown here is derived from an EMBL/GenBank/DDBJ whole genome shotgun (WGS) entry which is preliminary data.</text>
</comment>
<dbReference type="AlphaFoldDB" id="A0A8H7CJ07"/>
<evidence type="ECO:0000313" key="2">
    <source>
        <dbReference type="EMBL" id="KAF7337183.1"/>
    </source>
</evidence>
<feature type="region of interest" description="Disordered" evidence="1">
    <location>
        <begin position="62"/>
        <end position="102"/>
    </location>
</feature>
<reference evidence="2" key="1">
    <citation type="submission" date="2020-05" db="EMBL/GenBank/DDBJ databases">
        <title>Mycena genomes resolve the evolution of fungal bioluminescence.</title>
        <authorList>
            <person name="Tsai I.J."/>
        </authorList>
    </citation>
    <scope>NUCLEOTIDE SEQUENCE</scope>
    <source>
        <strain evidence="2">160909Yilan</strain>
    </source>
</reference>
<sequence length="144" mass="15595">MKRKNQCSARNSHLSLACHEILVCPRSLRIGLNHPCCNQRSLHLWARRVHLNQQLPGAAAASAPLASAHTTPMTSSAAQSRRVGPPLVGTDSVSLPTPAPDTITIPRMSRKLGSGCVTQVYARVLPISSAVWRVQGMMKRTEVN</sequence>
<gene>
    <name evidence="2" type="ORF">MSAN_02270400</name>
</gene>
<keyword evidence="3" id="KW-1185">Reference proteome</keyword>